<dbReference type="AlphaFoldDB" id="A0AAW0GF37"/>
<dbReference type="EMBL" id="JASBNA010000010">
    <property type="protein sequence ID" value="KAK7688599.1"/>
    <property type="molecule type" value="Genomic_DNA"/>
</dbReference>
<organism evidence="2 3">
    <name type="scientific">Cerrena zonata</name>
    <dbReference type="NCBI Taxonomy" id="2478898"/>
    <lineage>
        <taxon>Eukaryota</taxon>
        <taxon>Fungi</taxon>
        <taxon>Dikarya</taxon>
        <taxon>Basidiomycota</taxon>
        <taxon>Agaricomycotina</taxon>
        <taxon>Agaricomycetes</taxon>
        <taxon>Polyporales</taxon>
        <taxon>Cerrenaceae</taxon>
        <taxon>Cerrena</taxon>
    </lineage>
</organism>
<evidence type="ECO:0000313" key="3">
    <source>
        <dbReference type="Proteomes" id="UP001385951"/>
    </source>
</evidence>
<gene>
    <name evidence="2" type="ORF">QCA50_008137</name>
</gene>
<accession>A0AAW0GF37</accession>
<name>A0AAW0GF37_9APHY</name>
<sequence>MVIFGLMKTFSRTRRCTDASLDVCFFASAFTRTIFHPDSPSFEWERRLGVDTDISGEMSPVGSRPGSGLSRFAQ</sequence>
<reference evidence="2 3" key="1">
    <citation type="submission" date="2022-09" db="EMBL/GenBank/DDBJ databases">
        <authorList>
            <person name="Palmer J.M."/>
        </authorList>
    </citation>
    <scope>NUCLEOTIDE SEQUENCE [LARGE SCALE GENOMIC DNA]</scope>
    <source>
        <strain evidence="2 3">DSM 7382</strain>
    </source>
</reference>
<protein>
    <submittedName>
        <fullName evidence="2">Uncharacterized protein</fullName>
    </submittedName>
</protein>
<evidence type="ECO:0000313" key="2">
    <source>
        <dbReference type="EMBL" id="KAK7688599.1"/>
    </source>
</evidence>
<comment type="caution">
    <text evidence="2">The sequence shown here is derived from an EMBL/GenBank/DDBJ whole genome shotgun (WGS) entry which is preliminary data.</text>
</comment>
<dbReference type="Proteomes" id="UP001385951">
    <property type="component" value="Unassembled WGS sequence"/>
</dbReference>
<feature type="region of interest" description="Disordered" evidence="1">
    <location>
        <begin position="54"/>
        <end position="74"/>
    </location>
</feature>
<proteinExistence type="predicted"/>
<evidence type="ECO:0000256" key="1">
    <source>
        <dbReference type="SAM" id="MobiDB-lite"/>
    </source>
</evidence>
<keyword evidence="3" id="KW-1185">Reference proteome</keyword>